<accession>A0ABY4YN88</accession>
<feature type="region of interest" description="Disordered" evidence="4">
    <location>
        <begin position="265"/>
        <end position="295"/>
    </location>
</feature>
<evidence type="ECO:0000313" key="7">
    <source>
        <dbReference type="Proteomes" id="UP001056455"/>
    </source>
</evidence>
<gene>
    <name evidence="6" type="ORF">NF556_11175</name>
</gene>
<dbReference type="Pfam" id="PF12705">
    <property type="entry name" value="PDDEXK_1"/>
    <property type="match status" value="1"/>
</dbReference>
<keyword evidence="2" id="KW-0347">Helicase</keyword>
<evidence type="ECO:0000313" key="6">
    <source>
        <dbReference type="EMBL" id="USQ78219.1"/>
    </source>
</evidence>
<dbReference type="InterPro" id="IPR011335">
    <property type="entry name" value="Restrct_endonuc-II-like"/>
</dbReference>
<evidence type="ECO:0000256" key="3">
    <source>
        <dbReference type="ARBA" id="ARBA00023204"/>
    </source>
</evidence>
<evidence type="ECO:0000256" key="2">
    <source>
        <dbReference type="ARBA" id="ARBA00022806"/>
    </source>
</evidence>
<dbReference type="EMBL" id="CP099489">
    <property type="protein sequence ID" value="USQ78219.1"/>
    <property type="molecule type" value="Genomic_DNA"/>
</dbReference>
<dbReference type="InterPro" id="IPR038726">
    <property type="entry name" value="PDDEXK_AddAB-type"/>
</dbReference>
<name>A0ABY4YN88_9MICO</name>
<keyword evidence="7" id="KW-1185">Reference proteome</keyword>
<evidence type="ECO:0000256" key="4">
    <source>
        <dbReference type="SAM" id="MobiDB-lite"/>
    </source>
</evidence>
<evidence type="ECO:0000259" key="5">
    <source>
        <dbReference type="Pfam" id="PF12705"/>
    </source>
</evidence>
<keyword evidence="2" id="KW-0547">Nucleotide-binding</keyword>
<keyword evidence="3" id="KW-0234">DNA repair</keyword>
<dbReference type="RefSeq" id="WP_252591017.1">
    <property type="nucleotide sequence ID" value="NZ_CP099489.1"/>
</dbReference>
<evidence type="ECO:0000256" key="1">
    <source>
        <dbReference type="ARBA" id="ARBA00022763"/>
    </source>
</evidence>
<dbReference type="Proteomes" id="UP001056455">
    <property type="component" value="Chromosome"/>
</dbReference>
<proteinExistence type="predicted"/>
<dbReference type="Gene3D" id="3.90.320.10">
    <property type="match status" value="1"/>
</dbReference>
<feature type="domain" description="PD-(D/E)XK endonuclease-like" evidence="5">
    <location>
        <begin position="5"/>
        <end position="261"/>
    </location>
</feature>
<dbReference type="InterPro" id="IPR011604">
    <property type="entry name" value="PDDEXK-like_dom_sf"/>
</dbReference>
<feature type="compositionally biased region" description="Basic and acidic residues" evidence="4">
    <location>
        <begin position="274"/>
        <end position="289"/>
    </location>
</feature>
<keyword evidence="1" id="KW-0227">DNA damage</keyword>
<protein>
    <submittedName>
        <fullName evidence="6">PD-(D/E)XK nuclease family protein</fullName>
    </submittedName>
</protein>
<organism evidence="6 7">
    <name type="scientific">Ornithinimicrobium faecis</name>
    <dbReference type="NCBI Taxonomy" id="2934158"/>
    <lineage>
        <taxon>Bacteria</taxon>
        <taxon>Bacillati</taxon>
        <taxon>Actinomycetota</taxon>
        <taxon>Actinomycetes</taxon>
        <taxon>Micrococcales</taxon>
        <taxon>Ornithinimicrobiaceae</taxon>
        <taxon>Ornithinimicrobium</taxon>
    </lineage>
</organism>
<keyword evidence="2" id="KW-0067">ATP-binding</keyword>
<reference evidence="6" key="1">
    <citation type="submission" date="2022-06" db="EMBL/GenBank/DDBJ databases">
        <title>Ornithinimicrobium HY1793.</title>
        <authorList>
            <person name="Huang Y."/>
        </authorList>
    </citation>
    <scope>NUCLEOTIDE SEQUENCE</scope>
    <source>
        <strain evidence="6">HY1793</strain>
    </source>
</reference>
<dbReference type="SUPFAM" id="SSF52980">
    <property type="entry name" value="Restriction endonuclease-like"/>
    <property type="match status" value="1"/>
</dbReference>
<sequence length="295" mass="32948">MTPALSPSRASDFMQCPLLYRFRVVDRLPEPPSAAAARGTLVHAALERVFDLPAPERTAEATIALLPGEWARLVQEEPELASLLSGAEPAEVDATAVDNLPDETAWFAEAAGFVRTWFTLEDPTRLEPAERELYVEAEVDGLVMRGYVDRLDVAPDGRLRVVDYKTGRSPSELWEGKALFQMKFYALVLWRTRGVIPTLLQLVYLRDGQILRYAPDEHELVATERKIKALWRAIETAADTGDWRPRRSKLCSWCHHKPICPAWGGTPPPLPVDAETRALDPRATGRAEPADDADE</sequence>
<keyword evidence="2" id="KW-0378">Hydrolase</keyword>